<dbReference type="EMBL" id="DXBC01000108">
    <property type="protein sequence ID" value="HIZ79503.1"/>
    <property type="molecule type" value="Genomic_DNA"/>
</dbReference>
<sequence length="76" mass="8822">MARGRKCSREKLTERLRELEEAIARQEEALGRLKAEKKECEKSLRSLETDELLDLMARKNLTVEDIKHAIDQTEPA</sequence>
<gene>
    <name evidence="2" type="ORF">IAA17_06925</name>
</gene>
<evidence type="ECO:0000313" key="2">
    <source>
        <dbReference type="EMBL" id="HIZ79503.1"/>
    </source>
</evidence>
<name>A0A9D2GHW6_9FIRM</name>
<proteinExistence type="predicted"/>
<keyword evidence="1" id="KW-0175">Coiled coil</keyword>
<evidence type="ECO:0008006" key="4">
    <source>
        <dbReference type="Google" id="ProtNLM"/>
    </source>
</evidence>
<evidence type="ECO:0000313" key="3">
    <source>
        <dbReference type="Proteomes" id="UP000824101"/>
    </source>
</evidence>
<dbReference type="Proteomes" id="UP000824101">
    <property type="component" value="Unassembled WGS sequence"/>
</dbReference>
<reference evidence="2" key="2">
    <citation type="submission" date="2021-04" db="EMBL/GenBank/DDBJ databases">
        <authorList>
            <person name="Gilroy R."/>
        </authorList>
    </citation>
    <scope>NUCLEOTIDE SEQUENCE</scope>
    <source>
        <strain evidence="2">ChiBcec1-1093</strain>
    </source>
</reference>
<dbReference type="AlphaFoldDB" id="A0A9D2GHW6"/>
<comment type="caution">
    <text evidence="2">The sequence shown here is derived from an EMBL/GenBank/DDBJ whole genome shotgun (WGS) entry which is preliminary data.</text>
</comment>
<protein>
    <recommendedName>
        <fullName evidence="4">Flagellar export protein FliJ</fullName>
    </recommendedName>
</protein>
<reference evidence="2" key="1">
    <citation type="journal article" date="2021" name="PeerJ">
        <title>Extensive microbial diversity within the chicken gut microbiome revealed by metagenomics and culture.</title>
        <authorList>
            <person name="Gilroy R."/>
            <person name="Ravi A."/>
            <person name="Getino M."/>
            <person name="Pursley I."/>
            <person name="Horton D.L."/>
            <person name="Alikhan N.F."/>
            <person name="Baker D."/>
            <person name="Gharbi K."/>
            <person name="Hall N."/>
            <person name="Watson M."/>
            <person name="Adriaenssens E.M."/>
            <person name="Foster-Nyarko E."/>
            <person name="Jarju S."/>
            <person name="Secka A."/>
            <person name="Antonio M."/>
            <person name="Oren A."/>
            <person name="Chaudhuri R.R."/>
            <person name="La Ragione R."/>
            <person name="Hildebrand F."/>
            <person name="Pallen M.J."/>
        </authorList>
    </citation>
    <scope>NUCLEOTIDE SEQUENCE</scope>
    <source>
        <strain evidence="2">ChiBcec1-1093</strain>
    </source>
</reference>
<accession>A0A9D2GHW6</accession>
<evidence type="ECO:0000256" key="1">
    <source>
        <dbReference type="SAM" id="Coils"/>
    </source>
</evidence>
<organism evidence="2 3">
    <name type="scientific">Candidatus Lachnoclostridium stercorigallinarum</name>
    <dbReference type="NCBI Taxonomy" id="2838634"/>
    <lineage>
        <taxon>Bacteria</taxon>
        <taxon>Bacillati</taxon>
        <taxon>Bacillota</taxon>
        <taxon>Clostridia</taxon>
        <taxon>Lachnospirales</taxon>
        <taxon>Lachnospiraceae</taxon>
    </lineage>
</organism>
<feature type="coiled-coil region" evidence="1">
    <location>
        <begin position="2"/>
        <end position="50"/>
    </location>
</feature>